<sequence>MKKIILLLACIATGLSLSAQKGDKAAIGSLGYQTDYKRFAIGVQGRYSILDNVLIAPDITFYFPKDKVTGLDVMLNVHYVFNLSEERISVYPLAGLGIQNNFYGKQSVIIGGTEQKTDSHAETDLAFNLGGGITYQVDDRFFLNAEARFILGDNDCAVILIGYGYKF</sequence>
<organism evidence="4 5">
    <name type="scientific">Dysgonomonas mossii</name>
    <dbReference type="NCBI Taxonomy" id="163665"/>
    <lineage>
        <taxon>Bacteria</taxon>
        <taxon>Pseudomonadati</taxon>
        <taxon>Bacteroidota</taxon>
        <taxon>Bacteroidia</taxon>
        <taxon>Bacteroidales</taxon>
        <taxon>Dysgonomonadaceae</taxon>
        <taxon>Dysgonomonas</taxon>
    </lineage>
</organism>
<evidence type="ECO:0000313" key="4">
    <source>
        <dbReference type="EMBL" id="TFU88630.1"/>
    </source>
</evidence>
<reference evidence="4 5" key="1">
    <citation type="submission" date="2019-03" db="EMBL/GenBank/DDBJ databases">
        <title>Diversity of the mouse oral microbiome.</title>
        <authorList>
            <person name="Joseph S."/>
            <person name="Aduse-Opoku J."/>
            <person name="Curtis M."/>
            <person name="Wade W."/>
            <person name="Hashim A."/>
        </authorList>
    </citation>
    <scope>NUCLEOTIDE SEQUENCE [LARGE SCALE GENOMIC DNA]</scope>
    <source>
        <strain evidence="4 5">P11</strain>
    </source>
</reference>
<comment type="caution">
    <text evidence="4">The sequence shown here is derived from an EMBL/GenBank/DDBJ whole genome shotgun (WGS) entry which is preliminary data.</text>
</comment>
<feature type="signal peptide" evidence="2">
    <location>
        <begin position="1"/>
        <end position="21"/>
    </location>
</feature>
<name>A0A4Y9IJK5_9BACT</name>
<dbReference type="OrthoDB" id="1163183at2"/>
<accession>A0A4Y9IJK5</accession>
<dbReference type="SUPFAM" id="SSF56925">
    <property type="entry name" value="OMPA-like"/>
    <property type="match status" value="1"/>
</dbReference>
<dbReference type="InterPro" id="IPR027385">
    <property type="entry name" value="Beta-barrel_OMP"/>
</dbReference>
<dbReference type="RefSeq" id="WP_135105809.1">
    <property type="nucleotide sequence ID" value="NZ_JADGKW010000004.1"/>
</dbReference>
<protein>
    <submittedName>
        <fullName evidence="4">Porin family protein</fullName>
    </submittedName>
</protein>
<feature type="domain" description="Outer membrane protein beta-barrel" evidence="3">
    <location>
        <begin position="29"/>
        <end position="167"/>
    </location>
</feature>
<dbReference type="InterPro" id="IPR011250">
    <property type="entry name" value="OMP/PagP_B-barrel"/>
</dbReference>
<dbReference type="AlphaFoldDB" id="A0A4Y9IJK5"/>
<gene>
    <name evidence="4" type="ORF">E4T88_12170</name>
</gene>
<evidence type="ECO:0000259" key="3">
    <source>
        <dbReference type="Pfam" id="PF13505"/>
    </source>
</evidence>
<evidence type="ECO:0000256" key="1">
    <source>
        <dbReference type="ARBA" id="ARBA00022729"/>
    </source>
</evidence>
<proteinExistence type="predicted"/>
<evidence type="ECO:0000256" key="2">
    <source>
        <dbReference type="SAM" id="SignalP"/>
    </source>
</evidence>
<dbReference type="Gene3D" id="2.40.160.20">
    <property type="match status" value="1"/>
</dbReference>
<dbReference type="Proteomes" id="UP000298285">
    <property type="component" value="Unassembled WGS sequence"/>
</dbReference>
<dbReference type="EMBL" id="SPPK01000004">
    <property type="protein sequence ID" value="TFU88630.1"/>
    <property type="molecule type" value="Genomic_DNA"/>
</dbReference>
<keyword evidence="1 2" id="KW-0732">Signal</keyword>
<evidence type="ECO:0000313" key="5">
    <source>
        <dbReference type="Proteomes" id="UP000298285"/>
    </source>
</evidence>
<dbReference type="Pfam" id="PF13505">
    <property type="entry name" value="OMP_b-brl"/>
    <property type="match status" value="1"/>
</dbReference>
<feature type="chain" id="PRO_5021190657" evidence="2">
    <location>
        <begin position="22"/>
        <end position="167"/>
    </location>
</feature>